<organism evidence="2 3">
    <name type="scientific">Aspergillus caelatus</name>
    <dbReference type="NCBI Taxonomy" id="61420"/>
    <lineage>
        <taxon>Eukaryota</taxon>
        <taxon>Fungi</taxon>
        <taxon>Dikarya</taxon>
        <taxon>Ascomycota</taxon>
        <taxon>Pezizomycotina</taxon>
        <taxon>Eurotiomycetes</taxon>
        <taxon>Eurotiomycetidae</taxon>
        <taxon>Eurotiales</taxon>
        <taxon>Aspergillaceae</taxon>
        <taxon>Aspergillus</taxon>
        <taxon>Aspergillus subgen. Circumdati</taxon>
    </lineage>
</organism>
<dbReference type="EMBL" id="ML737636">
    <property type="protein sequence ID" value="KAE8365174.1"/>
    <property type="molecule type" value="Genomic_DNA"/>
</dbReference>
<keyword evidence="1" id="KW-0472">Membrane</keyword>
<reference evidence="2 3" key="1">
    <citation type="submission" date="2019-04" db="EMBL/GenBank/DDBJ databases">
        <title>Friends and foes A comparative genomics studyof 23 Aspergillus species from section Flavi.</title>
        <authorList>
            <consortium name="DOE Joint Genome Institute"/>
            <person name="Kjaerbolling I."/>
            <person name="Vesth T."/>
            <person name="Frisvad J.C."/>
            <person name="Nybo J.L."/>
            <person name="Theobald S."/>
            <person name="Kildgaard S."/>
            <person name="Isbrandt T."/>
            <person name="Kuo A."/>
            <person name="Sato A."/>
            <person name="Lyhne E.K."/>
            <person name="Kogle M.E."/>
            <person name="Wiebenga A."/>
            <person name="Kun R.S."/>
            <person name="Lubbers R.J."/>
            <person name="Makela M.R."/>
            <person name="Barry K."/>
            <person name="Chovatia M."/>
            <person name="Clum A."/>
            <person name="Daum C."/>
            <person name="Haridas S."/>
            <person name="He G."/>
            <person name="LaButti K."/>
            <person name="Lipzen A."/>
            <person name="Mondo S."/>
            <person name="Riley R."/>
            <person name="Salamov A."/>
            <person name="Simmons B.A."/>
            <person name="Magnuson J.K."/>
            <person name="Henrissat B."/>
            <person name="Mortensen U.H."/>
            <person name="Larsen T.O."/>
            <person name="Devries R.P."/>
            <person name="Grigoriev I.V."/>
            <person name="Machida M."/>
            <person name="Baker S.E."/>
            <person name="Andersen M.R."/>
        </authorList>
    </citation>
    <scope>NUCLEOTIDE SEQUENCE [LARGE SCALE GENOMIC DNA]</scope>
    <source>
        <strain evidence="2 3">CBS 763.97</strain>
    </source>
</reference>
<keyword evidence="3" id="KW-1185">Reference proteome</keyword>
<feature type="transmembrane region" description="Helical" evidence="1">
    <location>
        <begin position="69"/>
        <end position="87"/>
    </location>
</feature>
<proteinExistence type="predicted"/>
<name>A0A5N7A5N9_9EURO</name>
<protein>
    <submittedName>
        <fullName evidence="2">Uncharacterized protein</fullName>
    </submittedName>
</protein>
<keyword evidence="1" id="KW-0812">Transmembrane</keyword>
<sequence>MPVGKRIGLQVVGDQFLGNDYSTVCTVHWIGFLCGWENIRMVHMVMMSRIVFALCCVCIQLVALETWQMFMYTCLGVSLLLLFVIVVK</sequence>
<dbReference type="Proteomes" id="UP000326268">
    <property type="component" value="Unassembled WGS sequence"/>
</dbReference>
<evidence type="ECO:0000313" key="2">
    <source>
        <dbReference type="EMBL" id="KAE8365174.1"/>
    </source>
</evidence>
<dbReference type="GeneID" id="43651196"/>
<dbReference type="AlphaFoldDB" id="A0A5N7A5N9"/>
<dbReference type="RefSeq" id="XP_031928255.1">
    <property type="nucleotide sequence ID" value="XM_032066750.1"/>
</dbReference>
<evidence type="ECO:0000256" key="1">
    <source>
        <dbReference type="SAM" id="Phobius"/>
    </source>
</evidence>
<feature type="transmembrane region" description="Helical" evidence="1">
    <location>
        <begin position="46"/>
        <end position="63"/>
    </location>
</feature>
<evidence type="ECO:0000313" key="3">
    <source>
        <dbReference type="Proteomes" id="UP000326268"/>
    </source>
</evidence>
<keyword evidence="1" id="KW-1133">Transmembrane helix</keyword>
<accession>A0A5N7A5N9</accession>
<gene>
    <name evidence="2" type="ORF">BDV27DRAFT_127379</name>
</gene>